<dbReference type="InterPro" id="IPR029063">
    <property type="entry name" value="SAM-dependent_MTases_sf"/>
</dbReference>
<organism evidence="8 9">
    <name type="scientific">Candidatus Brocadia sapporoensis</name>
    <dbReference type="NCBI Taxonomy" id="392547"/>
    <lineage>
        <taxon>Bacteria</taxon>
        <taxon>Pseudomonadati</taxon>
        <taxon>Planctomycetota</taxon>
        <taxon>Candidatus Brocadiia</taxon>
        <taxon>Candidatus Brocadiales</taxon>
        <taxon>Candidatus Brocadiaceae</taxon>
        <taxon>Candidatus Brocadia</taxon>
    </lineage>
</organism>
<dbReference type="InterPro" id="IPR002052">
    <property type="entry name" value="DNA_methylase_N6_adenine_CS"/>
</dbReference>
<evidence type="ECO:0000256" key="3">
    <source>
        <dbReference type="ARBA" id="ARBA00022603"/>
    </source>
</evidence>
<dbReference type="PRINTS" id="PR00506">
    <property type="entry name" value="D21N6MTFRASE"/>
</dbReference>
<dbReference type="GO" id="GO:0009007">
    <property type="term" value="F:site-specific DNA-methyltransferase (adenine-specific) activity"/>
    <property type="evidence" value="ECO:0007669"/>
    <property type="project" value="UniProtKB-EC"/>
</dbReference>
<feature type="domain" description="DNA methylase N-4/N-6" evidence="7">
    <location>
        <begin position="473"/>
        <end position="761"/>
    </location>
</feature>
<dbReference type="GO" id="GO:0008170">
    <property type="term" value="F:N-methyltransferase activity"/>
    <property type="evidence" value="ECO:0007669"/>
    <property type="project" value="InterPro"/>
</dbReference>
<sequence>METQYEKLKKILRQMFQMDQADLDFGIYRIMNQKREEIEHFLDKELLPQVKQEFTRYKSAEAGERQKELEGLIKTLKDADVDPETNSKVLKIKEEMAAYGDEESLANEVFSHLTMFFRRYYDNGDFLSLRRYKKDTYAIPYEGEEVKLHWANADQYYIKSFEYLRDYVFTLPFQKRVHFKLVDATEEKDNVKQEQGKERRFRLCEDEPLKTEDDNLYIRFTYLPDNTKQADLNKKTLEYIIGEYKKPKGLVDFHELFEMMPTAKSPHRTLLEKHLNNYTARFNFDFFIHKDLGGFLRRELDFYIKNEVLFIDDLDEQDERKVFQSIGKVKVLKRIAHKIITFLAQLEDYQKKLWLKKKFVVECGYCVTLDRVPEELYDEIAKNNAQREEWVRLFTIDEIKKNLTNPGYTKPLTVKFLKANPYLIVDTKFFSNEFKERLLASLDNIDEMCDGVIVNSENFQALNLLLEKYREQVKCVYIDPPYNTGEDGFVYKDNYQHSSWVSMMNSRFFRTKHLMSDTGNIFVSLDDTEQANFILLMNLIFGVNKPIANFLWKKKGTSTNVEGAYVSSLVDNTLTYGNTRGIYPRITKAENRSYPYEDTEGKYRTTIIEKKNVGVYKRDSMQFSIIGHKPREGKRWQIGEEKARKLEKKKRFIFEEGIVKLKIYDFEDEDSLSAHPNLLLEHGSSDSAAKELNNDIFGIPEFFSNPKPKELIIHLINFSTTKNDLTLDFFAGSGTTAHAVINLNREDGGKRKYILVEMGQYFDTVLKPRIQKVVYSKDWKDGKPVSREGISHMFKYMKLESYEDTLDNLIIKRDKKQQKALTSSKTAKEEYMLGYWLDVETRESDSLLNIDKFEDPFNYTLQIRHDSELKTTRVDLVETFNYLIGLYVEQTEVIRGFKVIRGRLRTGEKTLVIWRNTKEKSNKELDTFFLKQKYNTQDYEYDRIFVNGDNNLENLKVAEDKWKVSLIEEELKKRMFDVKDV</sequence>
<dbReference type="PROSITE" id="PS00092">
    <property type="entry name" value="N6_MTASE"/>
    <property type="match status" value="1"/>
</dbReference>
<name>A0A1V6LWJ1_9BACT</name>
<dbReference type="InterPro" id="IPR002295">
    <property type="entry name" value="N4/N6-MTase_EcoPI_Mod-like"/>
</dbReference>
<comment type="catalytic activity">
    <reaction evidence="6">
        <text>a 2'-deoxyadenosine in DNA + S-adenosyl-L-methionine = an N(6)-methyl-2'-deoxyadenosine in DNA + S-adenosyl-L-homocysteine + H(+)</text>
        <dbReference type="Rhea" id="RHEA:15197"/>
        <dbReference type="Rhea" id="RHEA-COMP:12418"/>
        <dbReference type="Rhea" id="RHEA-COMP:12419"/>
        <dbReference type="ChEBI" id="CHEBI:15378"/>
        <dbReference type="ChEBI" id="CHEBI:57856"/>
        <dbReference type="ChEBI" id="CHEBI:59789"/>
        <dbReference type="ChEBI" id="CHEBI:90615"/>
        <dbReference type="ChEBI" id="CHEBI:90616"/>
        <dbReference type="EC" id="2.1.1.72"/>
    </reaction>
</comment>
<evidence type="ECO:0000256" key="1">
    <source>
        <dbReference type="ARBA" id="ARBA00006594"/>
    </source>
</evidence>
<evidence type="ECO:0000256" key="4">
    <source>
        <dbReference type="ARBA" id="ARBA00022679"/>
    </source>
</evidence>
<evidence type="ECO:0000256" key="2">
    <source>
        <dbReference type="ARBA" id="ARBA00011900"/>
    </source>
</evidence>
<evidence type="ECO:0000313" key="9">
    <source>
        <dbReference type="Proteomes" id="UP000242219"/>
    </source>
</evidence>
<dbReference type="SUPFAM" id="SSF53335">
    <property type="entry name" value="S-adenosyl-L-methionine-dependent methyltransferases"/>
    <property type="match status" value="1"/>
</dbReference>
<dbReference type="InterPro" id="IPR002941">
    <property type="entry name" value="DNA_methylase_N4/N6"/>
</dbReference>
<keyword evidence="5" id="KW-0949">S-adenosyl-L-methionine</keyword>
<dbReference type="AlphaFoldDB" id="A0A1V6LWJ1"/>
<evidence type="ECO:0000313" key="8">
    <source>
        <dbReference type="EMBL" id="OQD44563.1"/>
    </source>
</evidence>
<comment type="similarity">
    <text evidence="1">Belongs to the N(4)/N(6)-methyltransferase family.</text>
</comment>
<keyword evidence="9" id="KW-1185">Reference proteome</keyword>
<dbReference type="GO" id="GO:0003677">
    <property type="term" value="F:DNA binding"/>
    <property type="evidence" value="ECO:0007669"/>
    <property type="project" value="InterPro"/>
</dbReference>
<protein>
    <recommendedName>
        <fullName evidence="2">site-specific DNA-methyltransferase (adenine-specific)</fullName>
        <ecNumber evidence="2">2.1.1.72</ecNumber>
    </recommendedName>
</protein>
<keyword evidence="4" id="KW-0808">Transferase</keyword>
<proteinExistence type="inferred from homology"/>
<dbReference type="EMBL" id="MJUW02000122">
    <property type="protein sequence ID" value="OQD44563.1"/>
    <property type="molecule type" value="Genomic_DNA"/>
</dbReference>
<dbReference type="Gene3D" id="3.40.50.150">
    <property type="entry name" value="Vaccinia Virus protein VP39"/>
    <property type="match status" value="1"/>
</dbReference>
<dbReference type="Proteomes" id="UP000242219">
    <property type="component" value="Unassembled WGS sequence"/>
</dbReference>
<evidence type="ECO:0000256" key="6">
    <source>
        <dbReference type="ARBA" id="ARBA00047942"/>
    </source>
</evidence>
<accession>A0A1V6LWJ1</accession>
<comment type="caution">
    <text evidence="8">The sequence shown here is derived from an EMBL/GenBank/DDBJ whole genome shotgun (WGS) entry which is preliminary data.</text>
</comment>
<gene>
    <name evidence="8" type="ORF">BIY37_12675</name>
</gene>
<evidence type="ECO:0000256" key="5">
    <source>
        <dbReference type="ARBA" id="ARBA00022691"/>
    </source>
</evidence>
<dbReference type="EC" id="2.1.1.72" evidence="2"/>
<dbReference type="Pfam" id="PF01555">
    <property type="entry name" value="N6_N4_Mtase"/>
    <property type="match status" value="1"/>
</dbReference>
<dbReference type="GO" id="GO:0032259">
    <property type="term" value="P:methylation"/>
    <property type="evidence" value="ECO:0007669"/>
    <property type="project" value="UniProtKB-KW"/>
</dbReference>
<dbReference type="RefSeq" id="WP_070068184.1">
    <property type="nucleotide sequence ID" value="NZ_MJUW02000122.1"/>
</dbReference>
<evidence type="ECO:0000259" key="7">
    <source>
        <dbReference type="Pfam" id="PF01555"/>
    </source>
</evidence>
<keyword evidence="3" id="KW-0489">Methyltransferase</keyword>
<reference evidence="8 9" key="1">
    <citation type="journal article" date="2016" name="Genome Announc.">
        <title>Draft Genome Sequence of the Anaerobic Ammonium-Oxidizing Bacterium 'Candidatus Brocadia sp. 40'.</title>
        <authorList>
            <person name="Ali M."/>
            <person name="Haroon M.F."/>
            <person name="Narita Y."/>
            <person name="Zhang L."/>
            <person name="Rangel Shaw D."/>
            <person name="Okabe S."/>
            <person name="Saikaly P.E."/>
        </authorList>
    </citation>
    <scope>NUCLEOTIDE SEQUENCE [LARGE SCALE GENOMIC DNA]</scope>
    <source>
        <strain evidence="8 9">40</strain>
    </source>
</reference>